<feature type="transmembrane region" description="Helical" evidence="8">
    <location>
        <begin position="82"/>
        <end position="102"/>
    </location>
</feature>
<comment type="similarity">
    <text evidence="2">Belongs to the BCCT transporter (TC 2.A.15) family.</text>
</comment>
<dbReference type="PANTHER" id="PTHR30047">
    <property type="entry name" value="HIGH-AFFINITY CHOLINE TRANSPORT PROTEIN-RELATED"/>
    <property type="match status" value="1"/>
</dbReference>
<sequence length="140" mass="15293">TTVIVFFCVFLIFSPIGKLKLGKPNDKPEFNTISWFAMLFSAGMGIGLVFYGAAEPMAHFAAPPTADPETTKAYTESLRSTFFHWGFHAWAIYGVVALALAYSQFRKGEPGLISRTLRPLLGDKVEGPIGTLIDVLSVFA</sequence>
<feature type="non-terminal residue" evidence="9">
    <location>
        <position position="1"/>
    </location>
</feature>
<dbReference type="RefSeq" id="WP_308891580.1">
    <property type="nucleotide sequence ID" value="NZ_JAVGJF010000565.1"/>
</dbReference>
<organism evidence="9 10">
    <name type="scientific">Staphylococcus chromogenes</name>
    <name type="common">Staphylococcus hyicus subsp. chromogenes</name>
    <dbReference type="NCBI Taxonomy" id="46126"/>
    <lineage>
        <taxon>Bacteria</taxon>
        <taxon>Bacillati</taxon>
        <taxon>Bacillota</taxon>
        <taxon>Bacilli</taxon>
        <taxon>Bacillales</taxon>
        <taxon>Staphylococcaceae</taxon>
        <taxon>Staphylococcus</taxon>
    </lineage>
</organism>
<keyword evidence="3" id="KW-0813">Transport</keyword>
<protein>
    <submittedName>
        <fullName evidence="9">BCCT family transporter</fullName>
    </submittedName>
</protein>
<dbReference type="Proteomes" id="UP001240157">
    <property type="component" value="Unassembled WGS sequence"/>
</dbReference>
<dbReference type="EMBL" id="JAVGJF010000565">
    <property type="protein sequence ID" value="MDQ7176923.1"/>
    <property type="molecule type" value="Genomic_DNA"/>
</dbReference>
<accession>A0ABD5B0A8</accession>
<feature type="non-terminal residue" evidence="9">
    <location>
        <position position="140"/>
    </location>
</feature>
<evidence type="ECO:0000256" key="1">
    <source>
        <dbReference type="ARBA" id="ARBA00004651"/>
    </source>
</evidence>
<gene>
    <name evidence="9" type="ORF">RCF65_13250</name>
</gene>
<evidence type="ECO:0000256" key="6">
    <source>
        <dbReference type="ARBA" id="ARBA00022989"/>
    </source>
</evidence>
<dbReference type="Pfam" id="PF02028">
    <property type="entry name" value="BCCT"/>
    <property type="match status" value="1"/>
</dbReference>
<comment type="subcellular location">
    <subcellularLocation>
        <location evidence="1">Cell membrane</location>
        <topology evidence="1">Multi-pass membrane protein</topology>
    </subcellularLocation>
</comment>
<evidence type="ECO:0000256" key="8">
    <source>
        <dbReference type="SAM" id="Phobius"/>
    </source>
</evidence>
<dbReference type="PANTHER" id="PTHR30047:SF7">
    <property type="entry name" value="HIGH-AFFINITY CHOLINE TRANSPORT PROTEIN"/>
    <property type="match status" value="1"/>
</dbReference>
<evidence type="ECO:0000256" key="3">
    <source>
        <dbReference type="ARBA" id="ARBA00022448"/>
    </source>
</evidence>
<evidence type="ECO:0000256" key="7">
    <source>
        <dbReference type="ARBA" id="ARBA00023136"/>
    </source>
</evidence>
<feature type="transmembrane region" description="Helical" evidence="8">
    <location>
        <begin position="32"/>
        <end position="54"/>
    </location>
</feature>
<evidence type="ECO:0000256" key="5">
    <source>
        <dbReference type="ARBA" id="ARBA00022692"/>
    </source>
</evidence>
<dbReference type="GO" id="GO:0005886">
    <property type="term" value="C:plasma membrane"/>
    <property type="evidence" value="ECO:0007669"/>
    <property type="project" value="UniProtKB-SubCell"/>
</dbReference>
<reference evidence="9 10" key="1">
    <citation type="submission" date="2023-08" db="EMBL/GenBank/DDBJ databases">
        <title>Whole genome sequencing of Staphylococcus chromogenes NNSch 2386.</title>
        <authorList>
            <person name="Kropotov V.S."/>
            <person name="Boriskina E.V."/>
            <person name="Gordinskaya N.A."/>
            <person name="Shkurkina I.S."/>
            <person name="Kryazhev D.V."/>
            <person name="Alekseeva A.E."/>
            <person name="Makhova M.A."/>
        </authorList>
    </citation>
    <scope>NUCLEOTIDE SEQUENCE [LARGE SCALE GENOMIC DNA]</scope>
    <source>
        <strain evidence="9 10">NNSch 2386</strain>
    </source>
</reference>
<name>A0ABD5B0A8_STACR</name>
<evidence type="ECO:0000313" key="9">
    <source>
        <dbReference type="EMBL" id="MDQ7176923.1"/>
    </source>
</evidence>
<dbReference type="InterPro" id="IPR000060">
    <property type="entry name" value="BCCT_transptr"/>
</dbReference>
<keyword evidence="5 8" id="KW-0812">Transmembrane</keyword>
<proteinExistence type="inferred from homology"/>
<evidence type="ECO:0000313" key="10">
    <source>
        <dbReference type="Proteomes" id="UP001240157"/>
    </source>
</evidence>
<evidence type="ECO:0000256" key="2">
    <source>
        <dbReference type="ARBA" id="ARBA00005658"/>
    </source>
</evidence>
<keyword evidence="6 8" id="KW-1133">Transmembrane helix</keyword>
<keyword evidence="4" id="KW-1003">Cell membrane</keyword>
<comment type="caution">
    <text evidence="9">The sequence shown here is derived from an EMBL/GenBank/DDBJ whole genome shotgun (WGS) entry which is preliminary data.</text>
</comment>
<dbReference type="AlphaFoldDB" id="A0ABD5B0A8"/>
<keyword evidence="7 8" id="KW-0472">Membrane</keyword>
<evidence type="ECO:0000256" key="4">
    <source>
        <dbReference type="ARBA" id="ARBA00022475"/>
    </source>
</evidence>